<name>A0A0D3G6I0_9ORYZ</name>
<dbReference type="Proteomes" id="UP000026960">
    <property type="component" value="Chromosome 5"/>
</dbReference>
<reference evidence="3" key="1">
    <citation type="journal article" date="2009" name="Rice">
        <title>De Novo Next Generation Sequencing of Plant Genomes.</title>
        <authorList>
            <person name="Rounsley S."/>
            <person name="Marri P.R."/>
            <person name="Yu Y."/>
            <person name="He R."/>
            <person name="Sisneros N."/>
            <person name="Goicoechea J.L."/>
            <person name="Lee S.J."/>
            <person name="Angelova A."/>
            <person name="Kudrna D."/>
            <person name="Luo M."/>
            <person name="Affourtit J."/>
            <person name="Desany B."/>
            <person name="Knight J."/>
            <person name="Niazi F."/>
            <person name="Egholm M."/>
            <person name="Wing R.A."/>
        </authorList>
    </citation>
    <scope>NUCLEOTIDE SEQUENCE [LARGE SCALE GENOMIC DNA]</scope>
    <source>
        <strain evidence="3">cv. IRGC 105608</strain>
    </source>
</reference>
<keyword evidence="4" id="KW-1185">Reference proteome</keyword>
<evidence type="ECO:0000313" key="4">
    <source>
        <dbReference type="Proteomes" id="UP000026960"/>
    </source>
</evidence>
<evidence type="ECO:0000256" key="2">
    <source>
        <dbReference type="SAM" id="SignalP"/>
    </source>
</evidence>
<evidence type="ECO:0000256" key="1">
    <source>
        <dbReference type="SAM" id="MobiDB-lite"/>
    </source>
</evidence>
<reference evidence="3" key="2">
    <citation type="submission" date="2015-03" db="UniProtKB">
        <authorList>
            <consortium name="EnsemblPlants"/>
        </authorList>
    </citation>
    <scope>IDENTIFICATION</scope>
</reference>
<protein>
    <recommendedName>
        <fullName evidence="5">Dirigent protein</fullName>
    </recommendedName>
</protein>
<dbReference type="Gramene" id="OBART05G13060.1">
    <property type="protein sequence ID" value="OBART05G13060.1"/>
    <property type="gene ID" value="OBART05G13060"/>
</dbReference>
<feature type="signal peptide" evidence="2">
    <location>
        <begin position="1"/>
        <end position="28"/>
    </location>
</feature>
<dbReference type="AlphaFoldDB" id="A0A0D3G6I0"/>
<keyword evidence="2" id="KW-0732">Signal</keyword>
<evidence type="ECO:0008006" key="5">
    <source>
        <dbReference type="Google" id="ProtNLM"/>
    </source>
</evidence>
<evidence type="ECO:0000313" key="3">
    <source>
        <dbReference type="EnsemblPlants" id="OBART05G13060.1"/>
    </source>
</evidence>
<feature type="chain" id="PRO_5002262567" description="Dirigent protein" evidence="2">
    <location>
        <begin position="29"/>
        <end position="113"/>
    </location>
</feature>
<sequence>MATTHAQRRRCLLFMALVFAVAVAAVAAARPPPSFSGTADGDDGNVLVAAAGSRGNRVGIMHDVPSGPNPIHNDHPPPHHPPSSSRIGMDNEQNFVFLCVLLDFALGKIDLQI</sequence>
<proteinExistence type="predicted"/>
<dbReference type="eggNOG" id="ENOG502R4US">
    <property type="taxonomic scope" value="Eukaryota"/>
</dbReference>
<feature type="region of interest" description="Disordered" evidence="1">
    <location>
        <begin position="58"/>
        <end position="85"/>
    </location>
</feature>
<dbReference type="EnsemblPlants" id="OBART05G13060.1">
    <property type="protein sequence ID" value="OBART05G13060.1"/>
    <property type="gene ID" value="OBART05G13060"/>
</dbReference>
<organism evidence="3">
    <name type="scientific">Oryza barthii</name>
    <dbReference type="NCBI Taxonomy" id="65489"/>
    <lineage>
        <taxon>Eukaryota</taxon>
        <taxon>Viridiplantae</taxon>
        <taxon>Streptophyta</taxon>
        <taxon>Embryophyta</taxon>
        <taxon>Tracheophyta</taxon>
        <taxon>Spermatophyta</taxon>
        <taxon>Magnoliopsida</taxon>
        <taxon>Liliopsida</taxon>
        <taxon>Poales</taxon>
        <taxon>Poaceae</taxon>
        <taxon>BOP clade</taxon>
        <taxon>Oryzoideae</taxon>
        <taxon>Oryzeae</taxon>
        <taxon>Oryzinae</taxon>
        <taxon>Oryza</taxon>
    </lineage>
</organism>
<dbReference type="PaxDb" id="65489-OBART05G13060.1"/>
<accession>A0A0D3G6I0</accession>
<dbReference type="HOGENOM" id="CLU_171368_0_0_1"/>